<dbReference type="AlphaFoldDB" id="K9WTY1"/>
<protein>
    <submittedName>
        <fullName evidence="2">Uncharacterized protein</fullName>
    </submittedName>
</protein>
<dbReference type="KEGG" id="csg:Cylst_0664"/>
<organism evidence="2 3">
    <name type="scientific">Cylindrospermum stagnale PCC 7417</name>
    <dbReference type="NCBI Taxonomy" id="56107"/>
    <lineage>
        <taxon>Bacteria</taxon>
        <taxon>Bacillati</taxon>
        <taxon>Cyanobacteriota</taxon>
        <taxon>Cyanophyceae</taxon>
        <taxon>Nostocales</taxon>
        <taxon>Nostocaceae</taxon>
        <taxon>Cylindrospermum</taxon>
    </lineage>
</organism>
<dbReference type="EMBL" id="CP003642">
    <property type="protein sequence ID" value="AFZ22993.1"/>
    <property type="molecule type" value="Genomic_DNA"/>
</dbReference>
<dbReference type="KEGG" id="csg:Cylst_0668"/>
<proteinExistence type="predicted"/>
<evidence type="ECO:0000313" key="1">
    <source>
        <dbReference type="EMBL" id="AFZ22993.1"/>
    </source>
</evidence>
<reference evidence="2 3" key="1">
    <citation type="submission" date="2012-06" db="EMBL/GenBank/DDBJ databases">
        <title>Finished chromosome of genome of Cylindrospermum stagnale PCC 7417.</title>
        <authorList>
            <consortium name="US DOE Joint Genome Institute"/>
            <person name="Gugger M."/>
            <person name="Coursin T."/>
            <person name="Rippka R."/>
            <person name="Tandeau De Marsac N."/>
            <person name="Huntemann M."/>
            <person name="Wei C.-L."/>
            <person name="Han J."/>
            <person name="Detter J.C."/>
            <person name="Han C."/>
            <person name="Tapia R."/>
            <person name="Chen A."/>
            <person name="Kyrpides N."/>
            <person name="Mavromatis K."/>
            <person name="Markowitz V."/>
            <person name="Szeto E."/>
            <person name="Ivanova N."/>
            <person name="Pagani I."/>
            <person name="Pati A."/>
            <person name="Goodwin L."/>
            <person name="Nordberg H.P."/>
            <person name="Cantor M.N."/>
            <person name="Hua S.X."/>
            <person name="Woyke T."/>
            <person name="Kerfeld C.A."/>
        </authorList>
    </citation>
    <scope>NUCLEOTIDE SEQUENCE [LARGE SCALE GENOMIC DNA]</scope>
    <source>
        <strain evidence="2 3">PCC 7417</strain>
    </source>
</reference>
<name>K9WTY1_9NOST</name>
<accession>K9WTY1</accession>
<dbReference type="HOGENOM" id="CLU_1208146_0_0_3"/>
<dbReference type="EMBL" id="CP003642">
    <property type="protein sequence ID" value="AFZ22997.1"/>
    <property type="molecule type" value="Genomic_DNA"/>
</dbReference>
<dbReference type="RefSeq" id="WP_015206250.1">
    <property type="nucleotide sequence ID" value="NC_019757.1"/>
</dbReference>
<dbReference type="Proteomes" id="UP000010475">
    <property type="component" value="Chromosome"/>
</dbReference>
<evidence type="ECO:0000313" key="3">
    <source>
        <dbReference type="Proteomes" id="UP000010475"/>
    </source>
</evidence>
<evidence type="ECO:0000313" key="2">
    <source>
        <dbReference type="EMBL" id="AFZ22997.1"/>
    </source>
</evidence>
<keyword evidence="3" id="KW-1185">Reference proteome</keyword>
<gene>
    <name evidence="1" type="ORF">Cylst_0664</name>
    <name evidence="2" type="ORF">Cylst_0668</name>
</gene>
<sequence length="218" mass="23972">MRANSLGLSILIALTNCVLPGTSPLWRSDGRNQEISMATQSALPPVEIKFISQRSQRPPLVSLFFDITLRNDQSEPRWFILPSKLNLPPGKGVDGVEVFHLGGKGRVIIGRFQGTGGFQILLLPPKAEVTLRGLPISFWGIPPKDSLSVDVIIADRLTIGNEPAEAWFSSDPTSDVRADVTFAQSERVTSKFTPDRHEVQVLMAGDLRMKLQVKLTSD</sequence>